<dbReference type="InParanoid" id="A0A669CZ53"/>
<reference evidence="2" key="2">
    <citation type="submission" date="2025-08" db="UniProtKB">
        <authorList>
            <consortium name="Ensembl"/>
        </authorList>
    </citation>
    <scope>IDENTIFICATION</scope>
</reference>
<name>A0A669CZ53_ORENI</name>
<protein>
    <submittedName>
        <fullName evidence="2">Uncharacterized protein</fullName>
    </submittedName>
</protein>
<evidence type="ECO:0000313" key="2">
    <source>
        <dbReference type="Ensembl" id="ENSONIP00000053396.1"/>
    </source>
</evidence>
<keyword evidence="3" id="KW-1185">Reference proteome</keyword>
<accession>A0A669CZ53</accession>
<dbReference type="AlphaFoldDB" id="A0A669CZ53"/>
<reference evidence="3" key="1">
    <citation type="submission" date="2012-01" db="EMBL/GenBank/DDBJ databases">
        <title>The Genome Sequence of Oreochromis niloticus (Nile Tilapia).</title>
        <authorList>
            <consortium name="Broad Institute Genome Assembly Team"/>
            <consortium name="Broad Institute Sequencing Platform"/>
            <person name="Di Palma F."/>
            <person name="Johnson J."/>
            <person name="Lander E.S."/>
            <person name="Lindblad-Toh K."/>
        </authorList>
    </citation>
    <scope>NUCLEOTIDE SEQUENCE [LARGE SCALE GENOMIC DNA]</scope>
</reference>
<reference evidence="2" key="3">
    <citation type="submission" date="2025-09" db="UniProtKB">
        <authorList>
            <consortium name="Ensembl"/>
        </authorList>
    </citation>
    <scope>IDENTIFICATION</scope>
</reference>
<organism evidence="2 3">
    <name type="scientific">Oreochromis niloticus</name>
    <name type="common">Nile tilapia</name>
    <name type="synonym">Tilapia nilotica</name>
    <dbReference type="NCBI Taxonomy" id="8128"/>
    <lineage>
        <taxon>Eukaryota</taxon>
        <taxon>Metazoa</taxon>
        <taxon>Chordata</taxon>
        <taxon>Craniata</taxon>
        <taxon>Vertebrata</taxon>
        <taxon>Euteleostomi</taxon>
        <taxon>Actinopterygii</taxon>
        <taxon>Neopterygii</taxon>
        <taxon>Teleostei</taxon>
        <taxon>Neoteleostei</taxon>
        <taxon>Acanthomorphata</taxon>
        <taxon>Ovalentaria</taxon>
        <taxon>Cichlomorphae</taxon>
        <taxon>Cichliformes</taxon>
        <taxon>Cichlidae</taxon>
        <taxon>African cichlids</taxon>
        <taxon>Pseudocrenilabrinae</taxon>
        <taxon>Oreochromini</taxon>
        <taxon>Oreochromis</taxon>
    </lineage>
</organism>
<keyword evidence="1" id="KW-0472">Membrane</keyword>
<keyword evidence="1" id="KW-0812">Transmembrane</keyword>
<dbReference type="Proteomes" id="UP000005207">
    <property type="component" value="Linkage group LG23"/>
</dbReference>
<proteinExistence type="predicted"/>
<evidence type="ECO:0000313" key="3">
    <source>
        <dbReference type="Proteomes" id="UP000005207"/>
    </source>
</evidence>
<sequence>MSGAMETLYSALGFEWVDGRSILFFLCLFLLLAHVLKNRVPKNFPPGPWALPFIGDLHRLPDRIHLQFREVLVFNIKGIVFYF</sequence>
<feature type="transmembrane region" description="Helical" evidence="1">
    <location>
        <begin position="20"/>
        <end position="36"/>
    </location>
</feature>
<dbReference type="Ensembl" id="ENSONIT00000054008.1">
    <property type="protein sequence ID" value="ENSONIP00000053396.1"/>
    <property type="gene ID" value="ENSONIG00000034197.1"/>
</dbReference>
<dbReference type="GeneTree" id="ENSGT00990000205848"/>
<keyword evidence="1" id="KW-1133">Transmembrane helix</keyword>
<evidence type="ECO:0000256" key="1">
    <source>
        <dbReference type="SAM" id="Phobius"/>
    </source>
</evidence>